<dbReference type="EMBL" id="JAFIMU010000008">
    <property type="protein sequence ID" value="MBN8231274.1"/>
    <property type="molecule type" value="Genomic_DNA"/>
</dbReference>
<accession>A0ABS3DIZ2</accession>
<dbReference type="RefSeq" id="WP_207055536.1">
    <property type="nucleotide sequence ID" value="NZ_JAFIMU010000008.1"/>
</dbReference>
<reference evidence="3 4" key="1">
    <citation type="submission" date="2021-02" db="EMBL/GenBank/DDBJ databases">
        <title>De Novo genome assembly of isolated myxobacteria.</title>
        <authorList>
            <person name="Stevens D.C."/>
        </authorList>
    </citation>
    <scope>NUCLEOTIDE SEQUENCE [LARGE SCALE GENOMIC DNA]</scope>
    <source>
        <strain evidence="3 4">ATCC 29039</strain>
    </source>
</reference>
<dbReference type="Proteomes" id="UP000664052">
    <property type="component" value="Unassembled WGS sequence"/>
</dbReference>
<evidence type="ECO:0000313" key="3">
    <source>
        <dbReference type="EMBL" id="MBN8231274.1"/>
    </source>
</evidence>
<name>A0ABS3DIZ2_9BACT</name>
<evidence type="ECO:0000256" key="1">
    <source>
        <dbReference type="SAM" id="MobiDB-lite"/>
    </source>
</evidence>
<organism evidence="3 4">
    <name type="scientific">Corallococcus macrosporus</name>
    <dbReference type="NCBI Taxonomy" id="35"/>
    <lineage>
        <taxon>Bacteria</taxon>
        <taxon>Pseudomonadati</taxon>
        <taxon>Myxococcota</taxon>
        <taxon>Myxococcia</taxon>
        <taxon>Myxococcales</taxon>
        <taxon>Cystobacterineae</taxon>
        <taxon>Myxococcaceae</taxon>
        <taxon>Corallococcus</taxon>
    </lineage>
</organism>
<evidence type="ECO:0008006" key="5">
    <source>
        <dbReference type="Google" id="ProtNLM"/>
    </source>
</evidence>
<gene>
    <name evidence="3" type="ORF">JYK02_27540</name>
</gene>
<evidence type="ECO:0000256" key="2">
    <source>
        <dbReference type="SAM" id="SignalP"/>
    </source>
</evidence>
<keyword evidence="4" id="KW-1185">Reference proteome</keyword>
<comment type="caution">
    <text evidence="3">The sequence shown here is derived from an EMBL/GenBank/DDBJ whole genome shotgun (WGS) entry which is preliminary data.</text>
</comment>
<keyword evidence="2" id="KW-0732">Signal</keyword>
<protein>
    <recommendedName>
        <fullName evidence="5">Secreted protein</fullName>
    </recommendedName>
</protein>
<feature type="signal peptide" evidence="2">
    <location>
        <begin position="1"/>
        <end position="25"/>
    </location>
</feature>
<feature type="compositionally biased region" description="Polar residues" evidence="1">
    <location>
        <begin position="45"/>
        <end position="61"/>
    </location>
</feature>
<feature type="region of interest" description="Disordered" evidence="1">
    <location>
        <begin position="28"/>
        <end position="64"/>
    </location>
</feature>
<evidence type="ECO:0000313" key="4">
    <source>
        <dbReference type="Proteomes" id="UP000664052"/>
    </source>
</evidence>
<feature type="chain" id="PRO_5045442837" description="Secreted protein" evidence="2">
    <location>
        <begin position="26"/>
        <end position="296"/>
    </location>
</feature>
<proteinExistence type="predicted"/>
<sequence>MARLKPALTTALAHVALLAAPLALAGPAPGQAASQVRGHPHAQPKQESAMFSTQLRTNPSPVQAGRPATLALRVRDAQGQPVSTLDLSHGKPMHLFLISKDLRSFAHVHPEAREGEFALEHTFESGGEYMVLVDYARPGGGAPVDRHPLRVEGPSRPSPALTVTPTTQRSDGLVFTLHGGDAARAGAGGAHLHFAIADAATGRPVDDLEPYLEAMAHFAVLSADGKDFLHVHPLDSKPGQGVAAHAVFPRAGLYKLWVQVQRQGRVVTVPFVLRVQPADTSGPVGVPGHGAHGSHH</sequence>